<evidence type="ECO:0000256" key="2">
    <source>
        <dbReference type="ARBA" id="ARBA00022692"/>
    </source>
</evidence>
<comment type="caution">
    <text evidence="7">The sequence shown here is derived from an EMBL/GenBank/DDBJ whole genome shotgun (WGS) entry which is preliminary data.</text>
</comment>
<dbReference type="Pfam" id="PF00083">
    <property type="entry name" value="Sugar_tr"/>
    <property type="match status" value="1"/>
</dbReference>
<evidence type="ECO:0000313" key="7">
    <source>
        <dbReference type="EMBL" id="TKR89264.1"/>
    </source>
</evidence>
<feature type="transmembrane region" description="Helical" evidence="5">
    <location>
        <begin position="23"/>
        <end position="46"/>
    </location>
</feature>
<name>A0A4U5P0W7_STECR</name>
<dbReference type="InterPro" id="IPR020846">
    <property type="entry name" value="MFS_dom"/>
</dbReference>
<evidence type="ECO:0000256" key="4">
    <source>
        <dbReference type="ARBA" id="ARBA00023136"/>
    </source>
</evidence>
<keyword evidence="4 5" id="KW-0472">Membrane</keyword>
<dbReference type="STRING" id="34508.A0A4U5P0W7"/>
<proteinExistence type="predicted"/>
<evidence type="ECO:0000256" key="1">
    <source>
        <dbReference type="ARBA" id="ARBA00004141"/>
    </source>
</evidence>
<sequence>MDSDKEKLSTARLDDFTKLGRHTVLLCIFAELMVLSQLGNMLYMMYAGEWVGQIKYPLQARQEGCVWWRGELYGRNPFAALKAVQSVGRNNERVVKSWLFQQKTTKIIRSAPTIIGCGEHDLTHAVSSKEACDLLAQLQANSSCEMRLDVQFESVNYEWNYLCDGTKEVKNSISMQMIGVMVGSVLFGQMSDMYGRKLTMLICLFGCITISFASSYTHNLFWFTVCRFVIGVFNGGHIAVLLVFMIENLPKKHRLWINTIVTWSPNMVIYAAMAYYANNWRTLAQWSSFTTIPAFLLCLQIF</sequence>
<accession>A0A4U5P0W7</accession>
<dbReference type="SUPFAM" id="SSF103473">
    <property type="entry name" value="MFS general substrate transporter"/>
    <property type="match status" value="1"/>
</dbReference>
<dbReference type="InterPro" id="IPR005829">
    <property type="entry name" value="Sugar_transporter_CS"/>
</dbReference>
<dbReference type="PROSITE" id="PS50850">
    <property type="entry name" value="MFS"/>
    <property type="match status" value="1"/>
</dbReference>
<dbReference type="PROSITE" id="PS00217">
    <property type="entry name" value="SUGAR_TRANSPORT_2"/>
    <property type="match status" value="1"/>
</dbReference>
<feature type="domain" description="Major facilitator superfamily (MFS) profile" evidence="6">
    <location>
        <begin position="125"/>
        <end position="302"/>
    </location>
</feature>
<comment type="subcellular location">
    <subcellularLocation>
        <location evidence="1">Membrane</location>
        <topology evidence="1">Multi-pass membrane protein</topology>
    </subcellularLocation>
</comment>
<reference evidence="7 8" key="1">
    <citation type="journal article" date="2015" name="Genome Biol.">
        <title>Comparative genomics of Steinernema reveals deeply conserved gene regulatory networks.</title>
        <authorList>
            <person name="Dillman A.R."/>
            <person name="Macchietto M."/>
            <person name="Porter C.F."/>
            <person name="Rogers A."/>
            <person name="Williams B."/>
            <person name="Antoshechkin I."/>
            <person name="Lee M.M."/>
            <person name="Goodwin Z."/>
            <person name="Lu X."/>
            <person name="Lewis E.E."/>
            <person name="Goodrich-Blair H."/>
            <person name="Stock S.P."/>
            <person name="Adams B.J."/>
            <person name="Sternberg P.W."/>
            <person name="Mortazavi A."/>
        </authorList>
    </citation>
    <scope>NUCLEOTIDE SEQUENCE [LARGE SCALE GENOMIC DNA]</scope>
    <source>
        <strain evidence="7 8">ALL</strain>
    </source>
</reference>
<evidence type="ECO:0000313" key="8">
    <source>
        <dbReference type="Proteomes" id="UP000298663"/>
    </source>
</evidence>
<feature type="transmembrane region" description="Helical" evidence="5">
    <location>
        <begin position="198"/>
        <end position="214"/>
    </location>
</feature>
<dbReference type="InterPro" id="IPR005828">
    <property type="entry name" value="MFS_sugar_transport-like"/>
</dbReference>
<dbReference type="AlphaFoldDB" id="A0A4U5P0W7"/>
<dbReference type="Gene3D" id="1.20.1250.20">
    <property type="entry name" value="MFS general substrate transporter like domains"/>
    <property type="match status" value="1"/>
</dbReference>
<protein>
    <recommendedName>
        <fullName evidence="6">Major facilitator superfamily (MFS) profile domain-containing protein</fullName>
    </recommendedName>
</protein>
<keyword evidence="3 5" id="KW-1133">Transmembrane helix</keyword>
<organism evidence="7 8">
    <name type="scientific">Steinernema carpocapsae</name>
    <name type="common">Entomopathogenic nematode</name>
    <dbReference type="NCBI Taxonomy" id="34508"/>
    <lineage>
        <taxon>Eukaryota</taxon>
        <taxon>Metazoa</taxon>
        <taxon>Ecdysozoa</taxon>
        <taxon>Nematoda</taxon>
        <taxon>Chromadorea</taxon>
        <taxon>Rhabditida</taxon>
        <taxon>Tylenchina</taxon>
        <taxon>Panagrolaimomorpha</taxon>
        <taxon>Strongyloidoidea</taxon>
        <taxon>Steinernematidae</taxon>
        <taxon>Steinernema</taxon>
    </lineage>
</organism>
<evidence type="ECO:0000256" key="5">
    <source>
        <dbReference type="SAM" id="Phobius"/>
    </source>
</evidence>
<evidence type="ECO:0000259" key="6">
    <source>
        <dbReference type="PROSITE" id="PS50850"/>
    </source>
</evidence>
<feature type="transmembrane region" description="Helical" evidence="5">
    <location>
        <begin position="255"/>
        <end position="277"/>
    </location>
</feature>
<feature type="transmembrane region" description="Helical" evidence="5">
    <location>
        <begin position="283"/>
        <end position="301"/>
    </location>
</feature>
<keyword evidence="2 5" id="KW-0812">Transmembrane</keyword>
<dbReference type="OrthoDB" id="5296287at2759"/>
<evidence type="ECO:0000256" key="3">
    <source>
        <dbReference type="ARBA" id="ARBA00022989"/>
    </source>
</evidence>
<feature type="transmembrane region" description="Helical" evidence="5">
    <location>
        <begin position="220"/>
        <end position="243"/>
    </location>
</feature>
<keyword evidence="8" id="KW-1185">Reference proteome</keyword>
<dbReference type="Proteomes" id="UP000298663">
    <property type="component" value="Unassembled WGS sequence"/>
</dbReference>
<dbReference type="EMBL" id="AZBU02000003">
    <property type="protein sequence ID" value="TKR89264.1"/>
    <property type="molecule type" value="Genomic_DNA"/>
</dbReference>
<gene>
    <name evidence="7" type="ORF">L596_013396</name>
</gene>
<dbReference type="GO" id="GO:0016020">
    <property type="term" value="C:membrane"/>
    <property type="evidence" value="ECO:0007669"/>
    <property type="project" value="UniProtKB-SubCell"/>
</dbReference>
<dbReference type="GO" id="GO:0022857">
    <property type="term" value="F:transmembrane transporter activity"/>
    <property type="evidence" value="ECO:0007669"/>
    <property type="project" value="InterPro"/>
</dbReference>
<reference evidence="7 8" key="2">
    <citation type="journal article" date="2019" name="G3 (Bethesda)">
        <title>Hybrid Assembly of the Genome of the Entomopathogenic Nematode Steinernema carpocapsae Identifies the X-Chromosome.</title>
        <authorList>
            <person name="Serra L."/>
            <person name="Macchietto M."/>
            <person name="Macias-Munoz A."/>
            <person name="McGill C.J."/>
            <person name="Rodriguez I.M."/>
            <person name="Rodriguez B."/>
            <person name="Murad R."/>
            <person name="Mortazavi A."/>
        </authorList>
    </citation>
    <scope>NUCLEOTIDE SEQUENCE [LARGE SCALE GENOMIC DNA]</scope>
    <source>
        <strain evidence="7 8">ALL</strain>
    </source>
</reference>
<dbReference type="PANTHER" id="PTHR24064">
    <property type="entry name" value="SOLUTE CARRIER FAMILY 22 MEMBER"/>
    <property type="match status" value="1"/>
</dbReference>
<dbReference type="InterPro" id="IPR036259">
    <property type="entry name" value="MFS_trans_sf"/>
</dbReference>